<gene>
    <name evidence="11" type="primary">SPOSA6832_04499</name>
</gene>
<dbReference type="InterPro" id="IPR027417">
    <property type="entry name" value="P-loop_NTPase"/>
</dbReference>
<evidence type="ECO:0000256" key="4">
    <source>
        <dbReference type="ARBA" id="ARBA00015422"/>
    </source>
</evidence>
<dbReference type="Gene3D" id="3.40.50.300">
    <property type="entry name" value="P-loop containing nucleotide triphosphate hydrolases"/>
    <property type="match status" value="1"/>
</dbReference>
<dbReference type="Pfam" id="PF06862">
    <property type="entry name" value="Utp25_C"/>
    <property type="match status" value="1"/>
</dbReference>
<dbReference type="PANTHER" id="PTHR12933">
    <property type="entry name" value="ORF PROTEIN-RELATED"/>
    <property type="match status" value="1"/>
</dbReference>
<dbReference type="InterPro" id="IPR053939">
    <property type="entry name" value="UTP25_C"/>
</dbReference>
<dbReference type="Pfam" id="PF22916">
    <property type="entry name" value="UTP25_NTPase-like"/>
    <property type="match status" value="1"/>
</dbReference>
<dbReference type="GO" id="GO:0000462">
    <property type="term" value="P:maturation of SSU-rRNA from tricistronic rRNA transcript (SSU-rRNA, 5.8S rRNA, LSU-rRNA)"/>
    <property type="evidence" value="ECO:0007669"/>
    <property type="project" value="TreeGrafter"/>
</dbReference>
<evidence type="ECO:0000259" key="10">
    <source>
        <dbReference type="Pfam" id="PF22916"/>
    </source>
</evidence>
<evidence type="ECO:0000256" key="7">
    <source>
        <dbReference type="RuleBase" id="RU365070"/>
    </source>
</evidence>
<feature type="compositionally biased region" description="Basic and acidic residues" evidence="8">
    <location>
        <begin position="115"/>
        <end position="133"/>
    </location>
</feature>
<dbReference type="SUPFAM" id="SSF52540">
    <property type="entry name" value="P-loop containing nucleoside triphosphate hydrolases"/>
    <property type="match status" value="1"/>
</dbReference>
<keyword evidence="7" id="KW-0698">rRNA processing</keyword>
<evidence type="ECO:0000256" key="2">
    <source>
        <dbReference type="ARBA" id="ARBA00004604"/>
    </source>
</evidence>
<feature type="compositionally biased region" description="Acidic residues" evidence="8">
    <location>
        <begin position="98"/>
        <end position="109"/>
    </location>
</feature>
<evidence type="ECO:0000256" key="3">
    <source>
        <dbReference type="ARBA" id="ARBA00009223"/>
    </source>
</evidence>
<dbReference type="GO" id="GO:0032040">
    <property type="term" value="C:small-subunit processome"/>
    <property type="evidence" value="ECO:0007669"/>
    <property type="project" value="TreeGrafter"/>
</dbReference>
<keyword evidence="7" id="KW-0690">Ribosome biogenesis</keyword>
<comment type="subcellular location">
    <subcellularLocation>
        <location evidence="2 7">Nucleus</location>
        <location evidence="2 7">Nucleolus</location>
    </subcellularLocation>
</comment>
<comment type="function">
    <text evidence="1 7">DEAD-box RNA helicase-like protein required for pre-18S rRNA processing, specifically at sites A0, A1, and A2.</text>
</comment>
<evidence type="ECO:0000256" key="8">
    <source>
        <dbReference type="SAM" id="MobiDB-lite"/>
    </source>
</evidence>
<feature type="compositionally biased region" description="Basic and acidic residues" evidence="8">
    <location>
        <begin position="76"/>
        <end position="97"/>
    </location>
</feature>
<dbReference type="OrthoDB" id="10264378at2759"/>
<reference evidence="12" key="1">
    <citation type="submission" date="2015-02" db="EMBL/GenBank/DDBJ databases">
        <authorList>
            <person name="Gon?alves P."/>
        </authorList>
    </citation>
    <scope>NUCLEOTIDE SEQUENCE [LARGE SCALE GENOMIC DNA]</scope>
</reference>
<dbReference type="GO" id="GO:0034511">
    <property type="term" value="F:U3 snoRNA binding"/>
    <property type="evidence" value="ECO:0007669"/>
    <property type="project" value="InterPro"/>
</dbReference>
<evidence type="ECO:0000259" key="9">
    <source>
        <dbReference type="Pfam" id="PF06862"/>
    </source>
</evidence>
<dbReference type="AlphaFoldDB" id="A0A0D6ES78"/>
<proteinExistence type="inferred from homology"/>
<sequence length="719" mass="81345">MVKPMNEQSPAVKLLTILNVQSAKPPKAGKKRSSSAASSASSRDWHALARKAQKTTKHDSAPSQLGSKLVRAAQLLEHEQEQDKDKDEQQPEEREQEPVQDEEDQEDAGAAEQDVYARHWGPETKLVEGREKDEVDSLKWKKSKTVLKQLGEMQLFHADGVDVDEPKQEGLDLYAAKLKDKLKSTSSRNAIPPSQEAWLRTLSSYRDVLFPKVTLEAHDDIRTASAMHAMNHVLKTRTRILKNNEHLSRISSSKTPSRPSSTPARSTLDQGFTRPKVLILAPFRNSALAWMQHLLNFSLATNIENYPRFVSEYSLPEGATDKLVENREQYPEDHVETFKGNIDDSFRVGLKVTRKAAKVFAEFYQADVIVASPLGLRTSIEKEDDSDFLSSIEILIVDQMDVMLMQNWEHVQFVMDRLNKLPEEAHGCDFSRVKPWYLDGKYARSIPLSFPPSPLIFPPTLPRRAPYLRQSLLLSSHLTPEIQSLFASSLHNLGGKLKASLSYDGVLDRVPRGVRQVWSRFEAGEVWEEDDRRFEWFTTKTLPALLKSAISSSQTIIFVPSYFDFVRLKRYLTKLDDFSFASISEYTPTPDVSRARGAFFSGKKKFLLVSERFHFFRRYRLRGAKTFVFYSPPDHPSYYAEFLSFPFSSPSAPSALAGNPEADPADVDESELSAHVVFSKYDLMKVERIVGTRDARRMVGLGQDDAATGAAGEGRFTFV</sequence>
<dbReference type="EMBL" id="CENE01000031">
    <property type="protein sequence ID" value="CEQ42663.1"/>
    <property type="molecule type" value="Genomic_DNA"/>
</dbReference>
<feature type="domain" description="UTP25 NTP hydrolase-like" evidence="10">
    <location>
        <begin position="205"/>
        <end position="442"/>
    </location>
</feature>
<dbReference type="PANTHER" id="PTHR12933:SF0">
    <property type="entry name" value="U3 SMALL NUCLEOLAR RNA-ASSOCIATED PROTEIN 25 HOMOLOG"/>
    <property type="match status" value="1"/>
</dbReference>
<dbReference type="Proteomes" id="UP000243876">
    <property type="component" value="Unassembled WGS sequence"/>
</dbReference>
<feature type="compositionally biased region" description="Low complexity" evidence="8">
    <location>
        <begin position="249"/>
        <end position="267"/>
    </location>
</feature>
<dbReference type="InterPro" id="IPR010678">
    <property type="entry name" value="UTP25"/>
</dbReference>
<accession>A0A0D6ES78</accession>
<comment type="subunit">
    <text evidence="7">Component of the ribosomal small subunit (SSU) processome composed of at least 40 protein subunits and snoRNA U3.</text>
</comment>
<evidence type="ECO:0000313" key="11">
    <source>
        <dbReference type="EMBL" id="CEQ42663.1"/>
    </source>
</evidence>
<name>A0A0D6ES78_SPOSA</name>
<evidence type="ECO:0000313" key="12">
    <source>
        <dbReference type="Proteomes" id="UP000243876"/>
    </source>
</evidence>
<keyword evidence="12" id="KW-1185">Reference proteome</keyword>
<feature type="region of interest" description="Disordered" evidence="8">
    <location>
        <begin position="245"/>
        <end position="268"/>
    </location>
</feature>
<keyword evidence="6 7" id="KW-0687">Ribonucleoprotein</keyword>
<protein>
    <recommendedName>
        <fullName evidence="4 7">U3 small nucleolar RNA-associated protein 25</fullName>
        <shortName evidence="7">U3 snoRNA-associated protein 25</shortName>
    </recommendedName>
</protein>
<comment type="similarity">
    <text evidence="3 7">Belongs to the UTP25 family.</text>
</comment>
<dbReference type="GO" id="GO:0019843">
    <property type="term" value="F:rRNA binding"/>
    <property type="evidence" value="ECO:0007669"/>
    <property type="project" value="TreeGrafter"/>
</dbReference>
<organism evidence="11 12">
    <name type="scientific">Sporidiobolus salmonicolor</name>
    <name type="common">Yeast-like fungus</name>
    <name type="synonym">Sporobolomyces salmonicolor</name>
    <dbReference type="NCBI Taxonomy" id="5005"/>
    <lineage>
        <taxon>Eukaryota</taxon>
        <taxon>Fungi</taxon>
        <taxon>Dikarya</taxon>
        <taxon>Basidiomycota</taxon>
        <taxon>Pucciniomycotina</taxon>
        <taxon>Microbotryomycetes</taxon>
        <taxon>Sporidiobolales</taxon>
        <taxon>Sporidiobolaceae</taxon>
        <taxon>Sporobolomyces</taxon>
    </lineage>
</organism>
<evidence type="ECO:0000256" key="1">
    <source>
        <dbReference type="ARBA" id="ARBA00002883"/>
    </source>
</evidence>
<evidence type="ECO:0000256" key="6">
    <source>
        <dbReference type="ARBA" id="ARBA00023274"/>
    </source>
</evidence>
<keyword evidence="5 7" id="KW-0539">Nucleus</keyword>
<dbReference type="InterPro" id="IPR053940">
    <property type="entry name" value="UTP25_NTPase-like"/>
</dbReference>
<evidence type="ECO:0000256" key="5">
    <source>
        <dbReference type="ARBA" id="ARBA00023242"/>
    </source>
</evidence>
<feature type="region of interest" description="Disordered" evidence="8">
    <location>
        <begin position="20"/>
        <end position="133"/>
    </location>
</feature>
<feature type="domain" description="UTP25 C-terminal" evidence="9">
    <location>
        <begin position="507"/>
        <end position="699"/>
    </location>
</feature>